<feature type="domain" description="Putative plant transposon protein" evidence="2">
    <location>
        <begin position="10"/>
        <end position="113"/>
    </location>
</feature>
<organism evidence="3 4">
    <name type="scientific">Gossypium stocksii</name>
    <dbReference type="NCBI Taxonomy" id="47602"/>
    <lineage>
        <taxon>Eukaryota</taxon>
        <taxon>Viridiplantae</taxon>
        <taxon>Streptophyta</taxon>
        <taxon>Embryophyta</taxon>
        <taxon>Tracheophyta</taxon>
        <taxon>Spermatophyta</taxon>
        <taxon>Magnoliopsida</taxon>
        <taxon>eudicotyledons</taxon>
        <taxon>Gunneridae</taxon>
        <taxon>Pentapetalae</taxon>
        <taxon>rosids</taxon>
        <taxon>malvids</taxon>
        <taxon>Malvales</taxon>
        <taxon>Malvaceae</taxon>
        <taxon>Malvoideae</taxon>
        <taxon>Gossypium</taxon>
    </lineage>
</organism>
<dbReference type="InterPro" id="IPR046796">
    <property type="entry name" value="Transposase_32_dom"/>
</dbReference>
<dbReference type="AlphaFoldDB" id="A0A9D3VR18"/>
<evidence type="ECO:0000259" key="2">
    <source>
        <dbReference type="Pfam" id="PF20167"/>
    </source>
</evidence>
<dbReference type="Proteomes" id="UP000828251">
    <property type="component" value="Unassembled WGS sequence"/>
</dbReference>
<name>A0A9D3VR18_9ROSI</name>
<sequence>MTTGKLNHMLIDACVEGTKWKVSRNACYTIDKVTLKPHCRVLYHFLKNHLILSTHNSTILKERLLLFHSIMMGRKINVGNIIFWEVHHCALKTDDALNFPLLIIAHCQKVKVPLQVKKERTPHKGVITKHITLKFYGEELPRHSNPSSASSLPWPADAAPSTSKTTFE</sequence>
<keyword evidence="4" id="KW-1185">Reference proteome</keyword>
<dbReference type="Pfam" id="PF20167">
    <property type="entry name" value="Transposase_32"/>
    <property type="match status" value="1"/>
</dbReference>
<evidence type="ECO:0000256" key="1">
    <source>
        <dbReference type="SAM" id="MobiDB-lite"/>
    </source>
</evidence>
<reference evidence="3 4" key="1">
    <citation type="journal article" date="2021" name="Plant Biotechnol. J.">
        <title>Multi-omics assisted identification of the key and species-specific regulatory components of drought-tolerant mechanisms in Gossypium stocksii.</title>
        <authorList>
            <person name="Yu D."/>
            <person name="Ke L."/>
            <person name="Zhang D."/>
            <person name="Wu Y."/>
            <person name="Sun Y."/>
            <person name="Mei J."/>
            <person name="Sun J."/>
            <person name="Sun Y."/>
        </authorList>
    </citation>
    <scope>NUCLEOTIDE SEQUENCE [LARGE SCALE GENOMIC DNA]</scope>
    <source>
        <strain evidence="4">cv. E1</strain>
        <tissue evidence="3">Leaf</tissue>
    </source>
</reference>
<comment type="caution">
    <text evidence="3">The sequence shown here is derived from an EMBL/GenBank/DDBJ whole genome shotgun (WGS) entry which is preliminary data.</text>
</comment>
<evidence type="ECO:0000313" key="3">
    <source>
        <dbReference type="EMBL" id="KAH1091363.1"/>
    </source>
</evidence>
<feature type="region of interest" description="Disordered" evidence="1">
    <location>
        <begin position="143"/>
        <end position="168"/>
    </location>
</feature>
<accession>A0A9D3VR18</accession>
<gene>
    <name evidence="3" type="ORF">J1N35_018620</name>
</gene>
<proteinExistence type="predicted"/>
<protein>
    <recommendedName>
        <fullName evidence="2">Putative plant transposon protein domain-containing protein</fullName>
    </recommendedName>
</protein>
<evidence type="ECO:0000313" key="4">
    <source>
        <dbReference type="Proteomes" id="UP000828251"/>
    </source>
</evidence>
<dbReference type="EMBL" id="JAIQCV010000006">
    <property type="protein sequence ID" value="KAH1091363.1"/>
    <property type="molecule type" value="Genomic_DNA"/>
</dbReference>